<dbReference type="GO" id="GO:0003676">
    <property type="term" value="F:nucleic acid binding"/>
    <property type="evidence" value="ECO:0007669"/>
    <property type="project" value="InterPro"/>
</dbReference>
<dbReference type="InterPro" id="IPR036397">
    <property type="entry name" value="RNaseH_sf"/>
</dbReference>
<feature type="domain" description="Tc1-like transposase DDE" evidence="1">
    <location>
        <begin position="10"/>
        <end position="164"/>
    </location>
</feature>
<dbReference type="InterPro" id="IPR047655">
    <property type="entry name" value="Transpos_IS630-like"/>
</dbReference>
<sequence length="204" mass="23422">MTAAELGAFIVFEDEAGFGMTAARARTWGRRGQTPLVRARGRSWRRYSIAALCCYRPGESSRLIYRPRRHHKYRGVGRNSFAWTDYRDLIVRAHIQLKAPIVLIWDNLNTHRAAGMRQYAAAHDWLTIVQLPSYAPDLNPVEGVWSLLRRGPLANIAFTDDDHLERTLRRGLRHIQHRPHLIDGCLTGTGLQLTHHPTTSRRDQ</sequence>
<dbReference type="Pfam" id="PF13358">
    <property type="entry name" value="DDE_3"/>
    <property type="match status" value="1"/>
</dbReference>
<evidence type="ECO:0000313" key="3">
    <source>
        <dbReference type="Proteomes" id="UP000677413"/>
    </source>
</evidence>
<dbReference type="Gene3D" id="3.30.420.10">
    <property type="entry name" value="Ribonuclease H-like superfamily/Ribonuclease H"/>
    <property type="match status" value="1"/>
</dbReference>
<reference evidence="2 3" key="1">
    <citation type="submission" date="2021-04" db="EMBL/GenBank/DDBJ databases">
        <authorList>
            <person name="Tang X."/>
            <person name="Zhou X."/>
            <person name="Chen X."/>
            <person name="Cernava T."/>
            <person name="Zhang C."/>
        </authorList>
    </citation>
    <scope>NUCLEOTIDE SEQUENCE [LARGE SCALE GENOMIC DNA]</scope>
    <source>
        <strain evidence="2 3">BH-SS-21</strain>
    </source>
</reference>
<name>A0A940YEE9_9ACTN</name>
<dbReference type="NCBIfam" id="NF033545">
    <property type="entry name" value="transpos_IS630"/>
    <property type="match status" value="1"/>
</dbReference>
<organism evidence="2 3">
    <name type="scientific">Streptomyces liliiviolaceus</name>
    <dbReference type="NCBI Taxonomy" id="2823109"/>
    <lineage>
        <taxon>Bacteria</taxon>
        <taxon>Bacillati</taxon>
        <taxon>Actinomycetota</taxon>
        <taxon>Actinomycetes</taxon>
        <taxon>Kitasatosporales</taxon>
        <taxon>Streptomycetaceae</taxon>
        <taxon>Streptomyces</taxon>
    </lineage>
</organism>
<dbReference type="AlphaFoldDB" id="A0A940YEE9"/>
<gene>
    <name evidence="2" type="ORF">J8N05_45500</name>
</gene>
<proteinExistence type="predicted"/>
<keyword evidence="3" id="KW-1185">Reference proteome</keyword>
<dbReference type="Proteomes" id="UP000677413">
    <property type="component" value="Unassembled WGS sequence"/>
</dbReference>
<dbReference type="EMBL" id="JAGPYQ010000002">
    <property type="protein sequence ID" value="MBQ0855429.1"/>
    <property type="molecule type" value="Genomic_DNA"/>
</dbReference>
<comment type="caution">
    <text evidence="2">The sequence shown here is derived from an EMBL/GenBank/DDBJ whole genome shotgun (WGS) entry which is preliminary data.</text>
</comment>
<evidence type="ECO:0000259" key="1">
    <source>
        <dbReference type="Pfam" id="PF13358"/>
    </source>
</evidence>
<evidence type="ECO:0000313" key="2">
    <source>
        <dbReference type="EMBL" id="MBQ0855429.1"/>
    </source>
</evidence>
<protein>
    <submittedName>
        <fullName evidence="2">IS630 family transposase</fullName>
    </submittedName>
</protein>
<dbReference type="InterPro" id="IPR038717">
    <property type="entry name" value="Tc1-like_DDE_dom"/>
</dbReference>
<accession>A0A940YEE9</accession>